<accession>A0A098TFN9</accession>
<proteinExistence type="predicted"/>
<evidence type="ECO:0000313" key="3">
    <source>
        <dbReference type="Proteomes" id="UP000030170"/>
    </source>
</evidence>
<sequence length="210" mass="23024">MGRRKRSMTVNYIVFVVIGVLLIIGGIWWWVDSNPAYANQPIIVGQGLGQVQLKATTYAEVQRIVGKKFIEINGGVGEISSQNSVQKFTDLGLEYKQIGLTFGFRSFASDGIAKESLKLRSIGIGCVKRGSGCVFSGKTNKGIGLGSTLKEVREAYGDSYNPYISWRIIKPEGISLSAFEVPDRKGYGSQDADKIDGIIIFDPADLEEFR</sequence>
<organism evidence="2 3">
    <name type="scientific">Neosynechococcus sphagnicola sy1</name>
    <dbReference type="NCBI Taxonomy" id="1497020"/>
    <lineage>
        <taxon>Bacteria</taxon>
        <taxon>Bacillati</taxon>
        <taxon>Cyanobacteriota</taxon>
        <taxon>Cyanophyceae</taxon>
        <taxon>Neosynechococcales</taxon>
        <taxon>Neosynechococcaceae</taxon>
        <taxon>Neosynechococcus</taxon>
    </lineage>
</organism>
<comment type="caution">
    <text evidence="2">The sequence shown here is derived from an EMBL/GenBank/DDBJ whole genome shotgun (WGS) entry which is preliminary data.</text>
</comment>
<dbReference type="EMBL" id="JJML01000088">
    <property type="protein sequence ID" value="KGF71375.1"/>
    <property type="molecule type" value="Genomic_DNA"/>
</dbReference>
<keyword evidence="3" id="KW-1185">Reference proteome</keyword>
<reference evidence="2 3" key="1">
    <citation type="journal article" date="2014" name="Mol. Ecol.">
        <title>Evolution of Synechococcus.</title>
        <authorList>
            <person name="Dvorak P."/>
            <person name="Casamatta D."/>
            <person name="Hasler P."/>
            <person name="Poulickova A."/>
            <person name="Ondrej V."/>
            <person name="Sanges R."/>
        </authorList>
    </citation>
    <scope>NUCLEOTIDE SEQUENCE [LARGE SCALE GENOMIC DNA]</scope>
    <source>
        <strain evidence="2 3">CAUP A 1101</strain>
    </source>
</reference>
<evidence type="ECO:0000313" key="2">
    <source>
        <dbReference type="EMBL" id="KGF71375.1"/>
    </source>
</evidence>
<evidence type="ECO:0000256" key="1">
    <source>
        <dbReference type="SAM" id="Phobius"/>
    </source>
</evidence>
<protein>
    <submittedName>
        <fullName evidence="2">Uncharacterized protein</fullName>
    </submittedName>
</protein>
<keyword evidence="1" id="KW-0472">Membrane</keyword>
<gene>
    <name evidence="2" type="ORF">DO97_21540</name>
</gene>
<keyword evidence="1" id="KW-1133">Transmembrane helix</keyword>
<dbReference type="AlphaFoldDB" id="A0A098TFN9"/>
<keyword evidence="1" id="KW-0812">Transmembrane</keyword>
<dbReference type="Proteomes" id="UP000030170">
    <property type="component" value="Unassembled WGS sequence"/>
</dbReference>
<name>A0A098TFN9_9CYAN</name>
<feature type="transmembrane region" description="Helical" evidence="1">
    <location>
        <begin position="12"/>
        <end position="31"/>
    </location>
</feature>